<organism evidence="3 4">
    <name type="scientific">Parascedosporium putredinis</name>
    <dbReference type="NCBI Taxonomy" id="1442378"/>
    <lineage>
        <taxon>Eukaryota</taxon>
        <taxon>Fungi</taxon>
        <taxon>Dikarya</taxon>
        <taxon>Ascomycota</taxon>
        <taxon>Pezizomycotina</taxon>
        <taxon>Sordariomycetes</taxon>
        <taxon>Hypocreomycetidae</taxon>
        <taxon>Microascales</taxon>
        <taxon>Microascaceae</taxon>
        <taxon>Parascedosporium</taxon>
    </lineage>
</organism>
<comment type="caution">
    <text evidence="3">The sequence shown here is derived from an EMBL/GenBank/DDBJ whole genome shotgun (WGS) entry which is preliminary data.</text>
</comment>
<proteinExistence type="predicted"/>
<dbReference type="Pfam" id="PF26061">
    <property type="entry name" value="DUF8021"/>
    <property type="match status" value="1"/>
</dbReference>
<keyword evidence="4" id="KW-1185">Reference proteome</keyword>
<feature type="chain" id="PRO_5040113559" description="DUF8021 domain-containing protein" evidence="1">
    <location>
        <begin position="23"/>
        <end position="245"/>
    </location>
</feature>
<gene>
    <name evidence="3" type="ORF">PPNO1_LOCUS2847</name>
</gene>
<reference evidence="3" key="1">
    <citation type="submission" date="2022-11" db="EMBL/GenBank/DDBJ databases">
        <authorList>
            <person name="Scott C."/>
            <person name="Bruce N."/>
        </authorList>
    </citation>
    <scope>NUCLEOTIDE SEQUENCE</scope>
</reference>
<evidence type="ECO:0000259" key="2">
    <source>
        <dbReference type="Pfam" id="PF26061"/>
    </source>
</evidence>
<feature type="signal peptide" evidence="1">
    <location>
        <begin position="1"/>
        <end position="22"/>
    </location>
</feature>
<accession>A0A9P1GZB5</accession>
<evidence type="ECO:0000313" key="3">
    <source>
        <dbReference type="EMBL" id="CAI4213094.1"/>
    </source>
</evidence>
<dbReference type="OrthoDB" id="3504677at2759"/>
<dbReference type="InterPro" id="IPR058334">
    <property type="entry name" value="DUF8021"/>
</dbReference>
<dbReference type="Proteomes" id="UP000838763">
    <property type="component" value="Unassembled WGS sequence"/>
</dbReference>
<dbReference type="AlphaFoldDB" id="A0A9P1GZB5"/>
<evidence type="ECO:0000256" key="1">
    <source>
        <dbReference type="SAM" id="SignalP"/>
    </source>
</evidence>
<name>A0A9P1GZB5_9PEZI</name>
<sequence>MPNLNTALGALAVAGFAAVASAECTREALFAAAETYIEAQIAGSVDGLTLAADFSYVENNKDADVATGLLGKALALDYNRTTVDTTQCASFTHLISTAGPYVIATQIWHADGDDAGTISKIDTIAATTGDLFFNAATTLGFVETHDWSELAEEDRVGREELKAFGDLYLDMWTDADAADKIKWGAECERVEGSMHENGMRRYVIDEVLGSVDVLCQFDSLGPWPDSHEIRVKGGAVRYVYTVTVM</sequence>
<dbReference type="EMBL" id="CALLCH030000007">
    <property type="protein sequence ID" value="CAI4213094.1"/>
    <property type="molecule type" value="Genomic_DNA"/>
</dbReference>
<keyword evidence="1" id="KW-0732">Signal</keyword>
<protein>
    <recommendedName>
        <fullName evidence="2">DUF8021 domain-containing protein</fullName>
    </recommendedName>
</protein>
<evidence type="ECO:0000313" key="4">
    <source>
        <dbReference type="Proteomes" id="UP000838763"/>
    </source>
</evidence>
<feature type="domain" description="DUF8021" evidence="2">
    <location>
        <begin position="155"/>
        <end position="243"/>
    </location>
</feature>